<reference evidence="8 9" key="1">
    <citation type="submission" date="2014-03" db="EMBL/GenBank/DDBJ databases">
        <title>Genomics of Bifidobacteria.</title>
        <authorList>
            <person name="Ventura M."/>
            <person name="Milani C."/>
            <person name="Lugli G.A."/>
        </authorList>
    </citation>
    <scope>NUCLEOTIDE SEQUENCE [LARGE SCALE GENOMIC DNA]</scope>
    <source>
        <strain evidence="8 9">DSM 21395</strain>
    </source>
</reference>
<dbReference type="InterPro" id="IPR043129">
    <property type="entry name" value="ATPase_NBD"/>
</dbReference>
<dbReference type="RefSeq" id="WP_237745361.1">
    <property type="nucleotide sequence ID" value="NZ_JDUO01000005.1"/>
</dbReference>
<keyword evidence="4 8" id="KW-0418">Kinase</keyword>
<keyword evidence="2" id="KW-0119">Carbohydrate metabolism</keyword>
<feature type="domain" description="Carbohydrate kinase FGGY N-terminal" evidence="6">
    <location>
        <begin position="81"/>
        <end position="306"/>
    </location>
</feature>
<dbReference type="CDD" id="cd07809">
    <property type="entry name" value="ASKHA_NBD_FGGY_BaXK-like"/>
    <property type="match status" value="1"/>
</dbReference>
<dbReference type="AlphaFoldDB" id="A0A087BZM3"/>
<keyword evidence="2" id="KW-0859">Xylose metabolism</keyword>
<feature type="region of interest" description="Disordered" evidence="5">
    <location>
        <begin position="1"/>
        <end position="21"/>
    </location>
</feature>
<dbReference type="PANTHER" id="PTHR43095:SF5">
    <property type="entry name" value="XYLULOSE KINASE"/>
    <property type="match status" value="1"/>
</dbReference>
<evidence type="ECO:0000256" key="4">
    <source>
        <dbReference type="ARBA" id="ARBA00022777"/>
    </source>
</evidence>
<feature type="domain" description="Carbohydrate kinase FGGY C-terminal" evidence="7">
    <location>
        <begin position="341"/>
        <end position="538"/>
    </location>
</feature>
<dbReference type="STRING" id="1437603.GCA_000771525_01555"/>
<organism evidence="8 9">
    <name type="scientific">Bifidobacterium mongoliense DSM 21395</name>
    <dbReference type="NCBI Taxonomy" id="1437603"/>
    <lineage>
        <taxon>Bacteria</taxon>
        <taxon>Bacillati</taxon>
        <taxon>Actinomycetota</taxon>
        <taxon>Actinomycetes</taxon>
        <taxon>Bifidobacteriales</taxon>
        <taxon>Bifidobacteriaceae</taxon>
        <taxon>Bifidobacterium</taxon>
    </lineage>
</organism>
<dbReference type="InterPro" id="IPR018484">
    <property type="entry name" value="FGGY_N"/>
</dbReference>
<evidence type="ECO:0000256" key="2">
    <source>
        <dbReference type="ARBA" id="ARBA00022629"/>
    </source>
</evidence>
<dbReference type="EMBL" id="JGZE01000014">
    <property type="protein sequence ID" value="KFI76473.1"/>
    <property type="molecule type" value="Genomic_DNA"/>
</dbReference>
<keyword evidence="3" id="KW-0808">Transferase</keyword>
<evidence type="ECO:0000313" key="8">
    <source>
        <dbReference type="EMBL" id="KFI76473.1"/>
    </source>
</evidence>
<dbReference type="PANTHER" id="PTHR43095">
    <property type="entry name" value="SUGAR KINASE"/>
    <property type="match status" value="1"/>
</dbReference>
<gene>
    <name evidence="8" type="ORF">BMON_1644</name>
</gene>
<comment type="caution">
    <text evidence="8">The sequence shown here is derived from an EMBL/GenBank/DDBJ whole genome shotgun (WGS) entry which is preliminary data.</text>
</comment>
<dbReference type="eggNOG" id="COG1070">
    <property type="taxonomic scope" value="Bacteria"/>
</dbReference>
<dbReference type="GO" id="GO:0042732">
    <property type="term" value="P:D-xylose metabolic process"/>
    <property type="evidence" value="ECO:0007669"/>
    <property type="project" value="UniProtKB-KW"/>
</dbReference>
<feature type="region of interest" description="Disordered" evidence="5">
    <location>
        <begin position="33"/>
        <end position="62"/>
    </location>
</feature>
<evidence type="ECO:0000259" key="6">
    <source>
        <dbReference type="Pfam" id="PF00370"/>
    </source>
</evidence>
<dbReference type="InterPro" id="IPR050406">
    <property type="entry name" value="FGGY_Carb_Kinase"/>
</dbReference>
<comment type="similarity">
    <text evidence="1">Belongs to the FGGY kinase family.</text>
</comment>
<dbReference type="SUPFAM" id="SSF53067">
    <property type="entry name" value="Actin-like ATPase domain"/>
    <property type="match status" value="2"/>
</dbReference>
<evidence type="ECO:0000256" key="1">
    <source>
        <dbReference type="ARBA" id="ARBA00009156"/>
    </source>
</evidence>
<dbReference type="Proteomes" id="UP000029082">
    <property type="component" value="Unassembled WGS sequence"/>
</dbReference>
<evidence type="ECO:0000313" key="9">
    <source>
        <dbReference type="Proteomes" id="UP000029082"/>
    </source>
</evidence>
<evidence type="ECO:0000256" key="3">
    <source>
        <dbReference type="ARBA" id="ARBA00022679"/>
    </source>
</evidence>
<dbReference type="Pfam" id="PF02782">
    <property type="entry name" value="FGGY_C"/>
    <property type="match status" value="1"/>
</dbReference>
<accession>A0A087BZM3</accession>
<dbReference type="Gene3D" id="3.30.420.40">
    <property type="match status" value="2"/>
</dbReference>
<evidence type="ECO:0000259" key="7">
    <source>
        <dbReference type="Pfam" id="PF02782"/>
    </source>
</evidence>
<sequence>MTTQLADSTVPEAGAGGDMDADASAIATATVTETEAENATATTTATAPATGTTPAAGSATTTATAAGNATVTAILEGRTSLGIEFGSTRIKAVLIDDSYRTIASGDHAWENHLEDGLWTYPLEEVWSGLQDAYAALAAQVRESYGVPLARVGALGFSAMMHGYLAFDADDQLLVPFRTWRNTNTGEAHRRLSSLFGTNIPERWSIAHLYQCLLDHEEHVSRVSFMTTLAGYVHWRLTGRKVIGVGDASGMFPIDPETRTWESAMLDQFDALGEVAAQPWSIRDLLPETLVAGESAGELTAEGAALLDPSGTLRPGVPLAPPEGDAGTGMVATNAVRVRTGNVSAGTSIFATVVLEHKLARMHPEVDIVATPAGDLAGMSHANNFTSDLNAWVRVFGEFAKAAGLALDPADLYGILFKAAVSEDADPDAGGLLNYCFYSGEFLARLEEGRPVFARGPEARMSLANFMRAQLFGAFSPVKIGMDVMTKDEGVRVDSLVGHGGIFTTPKVAQRILAAAFDAPITVMSTAAEGGAWGMAVLADYLRHADVPLADHLDTRVFADARSTTERPDPEDLAGFERYFARFIEGLPIERAAVKAIPLER</sequence>
<dbReference type="InterPro" id="IPR018485">
    <property type="entry name" value="FGGY_C"/>
</dbReference>
<dbReference type="Pfam" id="PF00370">
    <property type="entry name" value="FGGY_N"/>
    <property type="match status" value="1"/>
</dbReference>
<keyword evidence="9" id="KW-1185">Reference proteome</keyword>
<protein>
    <submittedName>
        <fullName evidence="8">Xylulokinase</fullName>
    </submittedName>
</protein>
<proteinExistence type="inferred from homology"/>
<dbReference type="GeneID" id="93094588"/>
<name>A0A087BZM3_9BIFI</name>
<dbReference type="GO" id="GO:0016301">
    <property type="term" value="F:kinase activity"/>
    <property type="evidence" value="ECO:0007669"/>
    <property type="project" value="UniProtKB-KW"/>
</dbReference>
<evidence type="ECO:0000256" key="5">
    <source>
        <dbReference type="SAM" id="MobiDB-lite"/>
    </source>
</evidence>